<organism evidence="3 4">
    <name type="scientific">Fragilariopsis cylindrus CCMP1102</name>
    <dbReference type="NCBI Taxonomy" id="635003"/>
    <lineage>
        <taxon>Eukaryota</taxon>
        <taxon>Sar</taxon>
        <taxon>Stramenopiles</taxon>
        <taxon>Ochrophyta</taxon>
        <taxon>Bacillariophyta</taxon>
        <taxon>Bacillariophyceae</taxon>
        <taxon>Bacillariophycidae</taxon>
        <taxon>Bacillariales</taxon>
        <taxon>Bacillariaceae</taxon>
        <taxon>Fragilariopsis</taxon>
    </lineage>
</organism>
<dbReference type="AlphaFoldDB" id="A0A1E7FVS9"/>
<feature type="transmembrane region" description="Helical" evidence="2">
    <location>
        <begin position="234"/>
        <end position="256"/>
    </location>
</feature>
<dbReference type="Proteomes" id="UP000095751">
    <property type="component" value="Unassembled WGS sequence"/>
</dbReference>
<evidence type="ECO:0000313" key="3">
    <source>
        <dbReference type="EMBL" id="OEU22262.1"/>
    </source>
</evidence>
<proteinExistence type="predicted"/>
<dbReference type="EMBL" id="KV784353">
    <property type="protein sequence ID" value="OEU22262.1"/>
    <property type="molecule type" value="Genomic_DNA"/>
</dbReference>
<gene>
    <name evidence="3" type="ORF">FRACYDRAFT_232417</name>
</gene>
<reference evidence="3 4" key="1">
    <citation type="submission" date="2016-09" db="EMBL/GenBank/DDBJ databases">
        <title>Extensive genetic diversity and differential bi-allelic expression allows diatom success in the polar Southern Ocean.</title>
        <authorList>
            <consortium name="DOE Joint Genome Institute"/>
            <person name="Mock T."/>
            <person name="Otillar R.P."/>
            <person name="Strauss J."/>
            <person name="Dupont C."/>
            <person name="Frickenhaus S."/>
            <person name="Maumus F."/>
            <person name="Mcmullan M."/>
            <person name="Sanges R."/>
            <person name="Schmutz J."/>
            <person name="Toseland A."/>
            <person name="Valas R."/>
            <person name="Veluchamy A."/>
            <person name="Ward B.J."/>
            <person name="Allen A."/>
            <person name="Barry K."/>
            <person name="Falciatore A."/>
            <person name="Ferrante M."/>
            <person name="Fortunato A.E."/>
            <person name="Gloeckner G."/>
            <person name="Gruber A."/>
            <person name="Hipkin R."/>
            <person name="Janech M."/>
            <person name="Kroth P."/>
            <person name="Leese F."/>
            <person name="Lindquist E."/>
            <person name="Lyon B.R."/>
            <person name="Martin J."/>
            <person name="Mayer C."/>
            <person name="Parker M."/>
            <person name="Quesneville H."/>
            <person name="Raymond J."/>
            <person name="Uhlig C."/>
            <person name="Valentin K.U."/>
            <person name="Worden A.Z."/>
            <person name="Armbrust E.V."/>
            <person name="Bowler C."/>
            <person name="Green B."/>
            <person name="Moulton V."/>
            <person name="Van Oosterhout C."/>
            <person name="Grigoriev I."/>
        </authorList>
    </citation>
    <scope>NUCLEOTIDE SEQUENCE [LARGE SCALE GENOMIC DNA]</scope>
    <source>
        <strain evidence="3 4">CCMP1102</strain>
    </source>
</reference>
<evidence type="ECO:0000313" key="4">
    <source>
        <dbReference type="Proteomes" id="UP000095751"/>
    </source>
</evidence>
<sequence>MGTTAHTSCEKEATTRRRKHQGTPGIAENNDSTRIPRLWRLEFPSEISASSLSFCGYGTTIIALLRNNKSPTIKRTAEFSNEPNSNNEGAVSSKISSLSSFYEITKVAKTQARGMTEEFRSSGLPWSGDECRSLIAGGSGVLYCLPALFCNSNPLEQSIWLTQALISVMADYVYVGGDSWIHGIDRFFATANTLLVIFRAALGLKIITTTIAVIPIYTFILANQSKQIMDLQGWIYLHFLWHLTSSIAVAFTVHLLHTCPDFNEEYSNSYSLLHSLCK</sequence>
<accession>A0A1E7FVS9</accession>
<evidence type="ECO:0000256" key="1">
    <source>
        <dbReference type="SAM" id="MobiDB-lite"/>
    </source>
</evidence>
<keyword evidence="2" id="KW-0472">Membrane</keyword>
<feature type="transmembrane region" description="Helical" evidence="2">
    <location>
        <begin position="197"/>
        <end position="222"/>
    </location>
</feature>
<dbReference type="KEGG" id="fcy:FRACYDRAFT_232417"/>
<dbReference type="OrthoDB" id="194884at2759"/>
<feature type="region of interest" description="Disordered" evidence="1">
    <location>
        <begin position="1"/>
        <end position="31"/>
    </location>
</feature>
<keyword evidence="4" id="KW-1185">Reference proteome</keyword>
<protein>
    <submittedName>
        <fullName evidence="3">Uncharacterized protein</fullName>
    </submittedName>
</protein>
<evidence type="ECO:0000256" key="2">
    <source>
        <dbReference type="SAM" id="Phobius"/>
    </source>
</evidence>
<keyword evidence="2" id="KW-0812">Transmembrane</keyword>
<dbReference type="InParanoid" id="A0A1E7FVS9"/>
<name>A0A1E7FVS9_9STRA</name>
<keyword evidence="2" id="KW-1133">Transmembrane helix</keyword>